<evidence type="ECO:0000313" key="2">
    <source>
        <dbReference type="Proteomes" id="UP000184513"/>
    </source>
</evidence>
<dbReference type="EMBL" id="FRCY01000001">
    <property type="protein sequence ID" value="SHM42752.1"/>
    <property type="molecule type" value="Genomic_DNA"/>
</dbReference>
<keyword evidence="2" id="KW-1185">Reference proteome</keyword>
<dbReference type="AlphaFoldDB" id="A0A1M7IPK7"/>
<accession>A0A1M7IPK7</accession>
<sequence>MERLFKNSRKLLASLGVVAFLMVAGWQFGSAYTIEIADKEEIEAFASSGTPWGGPTHEVTFQSLSLKTINCKDNSGCQ</sequence>
<protein>
    <submittedName>
        <fullName evidence="1">Uncharacterized protein</fullName>
    </submittedName>
</protein>
<organism evidence="1 2">
    <name type="scientific">Cyclobacterium lianum</name>
    <dbReference type="NCBI Taxonomy" id="388280"/>
    <lineage>
        <taxon>Bacteria</taxon>
        <taxon>Pseudomonadati</taxon>
        <taxon>Bacteroidota</taxon>
        <taxon>Cytophagia</taxon>
        <taxon>Cytophagales</taxon>
        <taxon>Cyclobacteriaceae</taxon>
        <taxon>Cyclobacterium</taxon>
    </lineage>
</organism>
<dbReference type="Proteomes" id="UP000184513">
    <property type="component" value="Unassembled WGS sequence"/>
</dbReference>
<dbReference type="RefSeq" id="WP_073091030.1">
    <property type="nucleotide sequence ID" value="NZ_FRCY01000001.1"/>
</dbReference>
<gene>
    <name evidence="1" type="ORF">SAMN04488057_101420</name>
</gene>
<dbReference type="OrthoDB" id="1520013at2"/>
<reference evidence="1 2" key="1">
    <citation type="submission" date="2016-11" db="EMBL/GenBank/DDBJ databases">
        <authorList>
            <person name="Jaros S."/>
            <person name="Januszkiewicz K."/>
            <person name="Wedrychowicz H."/>
        </authorList>
    </citation>
    <scope>NUCLEOTIDE SEQUENCE [LARGE SCALE GENOMIC DNA]</scope>
    <source>
        <strain evidence="1 2">CGMCC 1.6102</strain>
    </source>
</reference>
<proteinExistence type="predicted"/>
<evidence type="ECO:0000313" key="1">
    <source>
        <dbReference type="EMBL" id="SHM42752.1"/>
    </source>
</evidence>
<name>A0A1M7IPK7_9BACT</name>